<dbReference type="AlphaFoldDB" id="A0AAV5GA62"/>
<dbReference type="Proteomes" id="UP001054925">
    <property type="component" value="Unassembled WGS sequence"/>
</dbReference>
<evidence type="ECO:0000313" key="1">
    <source>
        <dbReference type="EMBL" id="GJN43608.1"/>
    </source>
</evidence>
<name>A0AAV5GA62_CORAM</name>
<organism evidence="1 2">
    <name type="scientific">Corynebacterium ammoniagenes</name>
    <name type="common">Brevibacterium ammoniagenes</name>
    <dbReference type="NCBI Taxonomy" id="1697"/>
    <lineage>
        <taxon>Bacteria</taxon>
        <taxon>Bacillati</taxon>
        <taxon>Actinomycetota</taxon>
        <taxon>Actinomycetes</taxon>
        <taxon>Mycobacteriales</taxon>
        <taxon>Corynebacteriaceae</taxon>
        <taxon>Corynebacterium</taxon>
    </lineage>
</organism>
<gene>
    <name evidence="1" type="ORF">CAT723_20870</name>
</gene>
<accession>A0AAV5GA62</accession>
<comment type="caution">
    <text evidence="1">The sequence shown here is derived from an EMBL/GenBank/DDBJ whole genome shotgun (WGS) entry which is preliminary data.</text>
</comment>
<sequence>MIEHIINTLKSAFDGVVELVGNVLGEGGEDGTGVFGAIADLSSNVF</sequence>
<dbReference type="RefSeq" id="WP_236163964.1">
    <property type="nucleotide sequence ID" value="NZ_BQKK01000006.1"/>
</dbReference>
<evidence type="ECO:0000313" key="2">
    <source>
        <dbReference type="Proteomes" id="UP001054925"/>
    </source>
</evidence>
<proteinExistence type="predicted"/>
<protein>
    <submittedName>
        <fullName evidence="1">Uncharacterized protein</fullName>
    </submittedName>
</protein>
<reference evidence="1" key="1">
    <citation type="submission" date="2021-12" db="EMBL/GenBank/DDBJ databases">
        <title>Draft genome sequence of Corynebacterium ammoniagenes strain T-723.</title>
        <authorList>
            <person name="Matsuzawa M."/>
            <person name="Hiratani M."/>
            <person name="Abe I."/>
            <person name="Tsuji Y."/>
            <person name="Nakamura J."/>
        </authorList>
    </citation>
    <scope>NUCLEOTIDE SEQUENCE</scope>
    <source>
        <strain evidence="1">T-723</strain>
    </source>
</reference>
<dbReference type="EMBL" id="BQKK01000006">
    <property type="protein sequence ID" value="GJN43608.1"/>
    <property type="molecule type" value="Genomic_DNA"/>
</dbReference>